<name>A0A645J4D6_9ZZZZ</name>
<reference evidence="1" key="1">
    <citation type="submission" date="2019-08" db="EMBL/GenBank/DDBJ databases">
        <authorList>
            <person name="Kucharzyk K."/>
            <person name="Murdoch R.W."/>
            <person name="Higgins S."/>
            <person name="Loffler F."/>
        </authorList>
    </citation>
    <scope>NUCLEOTIDE SEQUENCE</scope>
</reference>
<protein>
    <submittedName>
        <fullName evidence="1">Uncharacterized protein</fullName>
    </submittedName>
</protein>
<dbReference type="EMBL" id="VSSQ01130187">
    <property type="protein sequence ID" value="MPN57982.1"/>
    <property type="molecule type" value="Genomic_DNA"/>
</dbReference>
<proteinExistence type="predicted"/>
<sequence length="59" mass="6252">MLDLDADHIGHGGGVHEVDVRRAVLAVVVIFPVLHEDADDLVALLFEKIGGDGGIHTAR</sequence>
<dbReference type="AlphaFoldDB" id="A0A645J4D6"/>
<evidence type="ECO:0000313" key="1">
    <source>
        <dbReference type="EMBL" id="MPN57982.1"/>
    </source>
</evidence>
<gene>
    <name evidence="1" type="ORF">SDC9_205678</name>
</gene>
<accession>A0A645J4D6</accession>
<organism evidence="1">
    <name type="scientific">bioreactor metagenome</name>
    <dbReference type="NCBI Taxonomy" id="1076179"/>
    <lineage>
        <taxon>unclassified sequences</taxon>
        <taxon>metagenomes</taxon>
        <taxon>ecological metagenomes</taxon>
    </lineage>
</organism>
<comment type="caution">
    <text evidence="1">The sequence shown here is derived from an EMBL/GenBank/DDBJ whole genome shotgun (WGS) entry which is preliminary data.</text>
</comment>